<feature type="transmembrane region" description="Helical" evidence="1">
    <location>
        <begin position="274"/>
        <end position="296"/>
    </location>
</feature>
<evidence type="ECO:0000313" key="2">
    <source>
        <dbReference type="EMBL" id="ACH65034.1"/>
    </source>
</evidence>
<feature type="transmembrane region" description="Helical" evidence="1">
    <location>
        <begin position="138"/>
        <end position="157"/>
    </location>
</feature>
<evidence type="ECO:0000313" key="3">
    <source>
        <dbReference type="Proteomes" id="UP000001857"/>
    </source>
</evidence>
<feature type="transmembrane region" description="Helical" evidence="1">
    <location>
        <begin position="316"/>
        <end position="336"/>
    </location>
</feature>
<feature type="transmembrane region" description="Helical" evidence="1">
    <location>
        <begin position="40"/>
        <end position="64"/>
    </location>
</feature>
<feature type="transmembrane region" description="Helical" evidence="1">
    <location>
        <begin position="84"/>
        <end position="103"/>
    </location>
</feature>
<feature type="transmembrane region" description="Helical" evidence="1">
    <location>
        <begin position="7"/>
        <end position="28"/>
    </location>
</feature>
<sequence length="453" mass="52216">MKISNLLKVSAIAYVIALLTYLNSFIATQNEFHSNTLTSIALLTMYFNLGQSVLCYGYNGYIVYLKKNNNVTKNFKSLLNKVKFGLVVNIISLVSIIFLWSNYCFKDGISYLFFSFLGMVSGFIACGLYALEKNNLAIVIEKCNVISISLSLLFVIFGWQENIISMSTIIVFIFVIIASLKLKHDLVHSIVKVEKTQSQTQSYGSKFFFYNSVNALCSYLFLFLDQWLISTTTEDIANLGVYFLAIQIINFLKYTQTQTSKLLLASIEYVNNAYFNKVSLVYISITTLVILVVLPFKYVDLDLNNKFYFAYDNIDLIIYFVTMTTLGVVYNQFLIFLGDVKELTKCNFYIFSLYLITLIIYINFNDTIELRDLLIIKCFSGFIGQLILLKRIIFISRVKGGAYYYLYFLNTILLVFCFLMDKSVYVEILLVVMFIFVINLKKKKYVEYSRSAD</sequence>
<gene>
    <name evidence="2" type="ordered locus">VFMJ11_0162</name>
</gene>
<dbReference type="Proteomes" id="UP000001857">
    <property type="component" value="Chromosome I"/>
</dbReference>
<dbReference type="AlphaFoldDB" id="B5FFU6"/>
<proteinExistence type="predicted"/>
<organism evidence="2 3">
    <name type="scientific">Aliivibrio fischeri (strain MJ11)</name>
    <name type="common">Vibrio fischeri</name>
    <dbReference type="NCBI Taxonomy" id="388396"/>
    <lineage>
        <taxon>Bacteria</taxon>
        <taxon>Pseudomonadati</taxon>
        <taxon>Pseudomonadota</taxon>
        <taxon>Gammaproteobacteria</taxon>
        <taxon>Vibrionales</taxon>
        <taxon>Vibrionaceae</taxon>
        <taxon>Aliivibrio</taxon>
    </lineage>
</organism>
<feature type="transmembrane region" description="Helical" evidence="1">
    <location>
        <begin position="236"/>
        <end position="254"/>
    </location>
</feature>
<reference evidence="2 3" key="2">
    <citation type="journal article" date="2009" name="Nature">
        <title>A single regulatory gene is sufficient to alter bacterial host range.</title>
        <authorList>
            <person name="Mandel M.J."/>
            <person name="Wollenberg M.S."/>
            <person name="Stabb E.V."/>
            <person name="Visick K.L."/>
            <person name="Ruby E.G."/>
        </authorList>
    </citation>
    <scope>NUCLEOTIDE SEQUENCE [LARGE SCALE GENOMIC DNA]</scope>
    <source>
        <strain evidence="2 3">MJ11</strain>
    </source>
</reference>
<dbReference type="KEGG" id="vfm:VFMJ11_0162"/>
<dbReference type="RefSeq" id="WP_012532782.1">
    <property type="nucleotide sequence ID" value="NC_011184.1"/>
</dbReference>
<accession>B5FFU6</accession>
<feature type="transmembrane region" description="Helical" evidence="1">
    <location>
        <begin position="424"/>
        <end position="440"/>
    </location>
</feature>
<feature type="transmembrane region" description="Helical" evidence="1">
    <location>
        <begin position="163"/>
        <end position="182"/>
    </location>
</feature>
<feature type="transmembrane region" description="Helical" evidence="1">
    <location>
        <begin position="203"/>
        <end position="224"/>
    </location>
</feature>
<feature type="transmembrane region" description="Helical" evidence="1">
    <location>
        <begin position="109"/>
        <end position="131"/>
    </location>
</feature>
<reference evidence="3" key="1">
    <citation type="submission" date="2008-08" db="EMBL/GenBank/DDBJ databases">
        <title>Complete sequence of Vibrio fischeri strain MJ11.</title>
        <authorList>
            <person name="Mandel M.J."/>
            <person name="Stabb E.V."/>
            <person name="Ruby E.G."/>
            <person name="Ferriera S."/>
            <person name="Johnson J."/>
            <person name="Kravitz S."/>
            <person name="Beeson K."/>
            <person name="Sutton G."/>
            <person name="Rogers Y.-H."/>
            <person name="Friedman R."/>
            <person name="Frazier M."/>
            <person name="Venter J.C."/>
        </authorList>
    </citation>
    <scope>NUCLEOTIDE SEQUENCE [LARGE SCALE GENOMIC DNA]</scope>
    <source>
        <strain evidence="3">MJ11</strain>
    </source>
</reference>
<evidence type="ECO:0000256" key="1">
    <source>
        <dbReference type="SAM" id="Phobius"/>
    </source>
</evidence>
<feature type="transmembrane region" description="Helical" evidence="1">
    <location>
        <begin position="348"/>
        <end position="364"/>
    </location>
</feature>
<keyword evidence="1" id="KW-0812">Transmembrane</keyword>
<keyword evidence="1" id="KW-1133">Transmembrane helix</keyword>
<feature type="transmembrane region" description="Helical" evidence="1">
    <location>
        <begin position="370"/>
        <end position="389"/>
    </location>
</feature>
<feature type="transmembrane region" description="Helical" evidence="1">
    <location>
        <begin position="401"/>
        <end position="418"/>
    </location>
</feature>
<keyword evidence="1" id="KW-0472">Membrane</keyword>
<dbReference type="HOGENOM" id="CLU_604017_0_0_6"/>
<name>B5FFU6_ALIFM</name>
<protein>
    <submittedName>
        <fullName evidence="2">Membrane protein, putative</fullName>
    </submittedName>
</protein>
<dbReference type="EMBL" id="CP001139">
    <property type="protein sequence ID" value="ACH65034.1"/>
    <property type="molecule type" value="Genomic_DNA"/>
</dbReference>